<feature type="compositionally biased region" description="Basic and acidic residues" evidence="1">
    <location>
        <begin position="71"/>
        <end position="94"/>
    </location>
</feature>
<organism evidence="2 3">
    <name type="scientific">Globodera pallida</name>
    <name type="common">Potato cyst nematode worm</name>
    <name type="synonym">Heterodera pallida</name>
    <dbReference type="NCBI Taxonomy" id="36090"/>
    <lineage>
        <taxon>Eukaryota</taxon>
        <taxon>Metazoa</taxon>
        <taxon>Ecdysozoa</taxon>
        <taxon>Nematoda</taxon>
        <taxon>Chromadorea</taxon>
        <taxon>Rhabditida</taxon>
        <taxon>Tylenchina</taxon>
        <taxon>Tylenchomorpha</taxon>
        <taxon>Tylenchoidea</taxon>
        <taxon>Heteroderidae</taxon>
        <taxon>Heteroderinae</taxon>
        <taxon>Globodera</taxon>
    </lineage>
</organism>
<reference evidence="3" key="3">
    <citation type="submission" date="2016-06" db="UniProtKB">
        <authorList>
            <consortium name="WormBaseParasite"/>
        </authorList>
    </citation>
    <scope>IDENTIFICATION</scope>
</reference>
<reference evidence="2" key="2">
    <citation type="submission" date="2014-05" db="EMBL/GenBank/DDBJ databases">
        <title>The genome and life-stage specific transcriptomes of Globodera pallida elucidate key aspects of plant parasitism by a cyst nematode.</title>
        <authorList>
            <person name="Cotton J.A."/>
            <person name="Lilley C.J."/>
            <person name="Jones L.M."/>
            <person name="Kikuchi T."/>
            <person name="Reid A.J."/>
            <person name="Thorpe P."/>
            <person name="Tsai I.J."/>
            <person name="Beasley H."/>
            <person name="Blok V."/>
            <person name="Cock P.J.A."/>
            <person name="Van den Akker S.E."/>
            <person name="Holroyd N."/>
            <person name="Hunt M."/>
            <person name="Mantelin S."/>
            <person name="Naghra H."/>
            <person name="Pain A."/>
            <person name="Palomares-Rius J.E."/>
            <person name="Zarowiecki M."/>
            <person name="Berriman M."/>
            <person name="Jones J.T."/>
            <person name="Urwin P.E."/>
        </authorList>
    </citation>
    <scope>NUCLEOTIDE SEQUENCE [LARGE SCALE GENOMIC DNA]</scope>
    <source>
        <strain evidence="2">Lindley</strain>
    </source>
</reference>
<evidence type="ECO:0000256" key="1">
    <source>
        <dbReference type="SAM" id="MobiDB-lite"/>
    </source>
</evidence>
<dbReference type="Proteomes" id="UP000050741">
    <property type="component" value="Unassembled WGS sequence"/>
</dbReference>
<sequence>MQCFIEEWPDAENVEAPSHGKAHRTSIKEGDPSEKVAQYADNDQQREGTFPSSAAIRPITPMARTKRGKRFRDELTNRMRKREEEAEEKIKEDQEREEEAEEKIKEDQEREEEAEENIKEDQEREEEAEENIKED</sequence>
<keyword evidence="2" id="KW-1185">Reference proteome</keyword>
<proteinExistence type="predicted"/>
<accession>A0A183CRD3</accession>
<protein>
    <submittedName>
        <fullName evidence="3">Uncharacterized protein</fullName>
    </submittedName>
</protein>
<evidence type="ECO:0000313" key="2">
    <source>
        <dbReference type="Proteomes" id="UP000050741"/>
    </source>
</evidence>
<feature type="region of interest" description="Disordered" evidence="1">
    <location>
        <begin position="62"/>
        <end position="135"/>
    </location>
</feature>
<feature type="region of interest" description="Disordered" evidence="1">
    <location>
        <begin position="1"/>
        <end position="33"/>
    </location>
</feature>
<evidence type="ECO:0000313" key="3">
    <source>
        <dbReference type="WBParaSite" id="GPLIN_001544100"/>
    </source>
</evidence>
<name>A0A183CRD3_GLOPA</name>
<dbReference type="WBParaSite" id="GPLIN_001544100">
    <property type="protein sequence ID" value="GPLIN_001544100"/>
    <property type="gene ID" value="GPLIN_001544100"/>
</dbReference>
<reference evidence="2" key="1">
    <citation type="submission" date="2013-12" db="EMBL/GenBank/DDBJ databases">
        <authorList>
            <person name="Aslett M."/>
        </authorList>
    </citation>
    <scope>NUCLEOTIDE SEQUENCE [LARGE SCALE GENOMIC DNA]</scope>
    <source>
        <strain evidence="2">Lindley</strain>
    </source>
</reference>
<dbReference type="AlphaFoldDB" id="A0A183CRD3"/>